<name>A0A5B7FA35_PORTR</name>
<sequence>MQIAHSCFFQHSAGNTCTTTVHTHWWTKCCVFIHNQNTEANFPKKLPLVTPWDDVSPASPQPLLLLLLRHMNAKVSANSQLMLVRLARCGVASSVVVVVVVVGAGVVWQRPRKHWCSACLK</sequence>
<proteinExistence type="predicted"/>
<comment type="caution">
    <text evidence="2">The sequence shown here is derived from an EMBL/GenBank/DDBJ whole genome shotgun (WGS) entry which is preliminary data.</text>
</comment>
<gene>
    <name evidence="2" type="ORF">E2C01_038153</name>
</gene>
<keyword evidence="1" id="KW-0812">Transmembrane</keyword>
<accession>A0A5B7FA35</accession>
<evidence type="ECO:0000313" key="2">
    <source>
        <dbReference type="EMBL" id="MPC44480.1"/>
    </source>
</evidence>
<dbReference type="AlphaFoldDB" id="A0A5B7FA35"/>
<keyword evidence="3" id="KW-1185">Reference proteome</keyword>
<evidence type="ECO:0000256" key="1">
    <source>
        <dbReference type="SAM" id="Phobius"/>
    </source>
</evidence>
<evidence type="ECO:0000313" key="3">
    <source>
        <dbReference type="Proteomes" id="UP000324222"/>
    </source>
</evidence>
<dbReference type="EMBL" id="VSRR010006304">
    <property type="protein sequence ID" value="MPC44480.1"/>
    <property type="molecule type" value="Genomic_DNA"/>
</dbReference>
<protein>
    <submittedName>
        <fullName evidence="2">Uncharacterized protein</fullName>
    </submittedName>
</protein>
<reference evidence="2 3" key="1">
    <citation type="submission" date="2019-05" db="EMBL/GenBank/DDBJ databases">
        <title>Another draft genome of Portunus trituberculatus and its Hox gene families provides insights of decapod evolution.</title>
        <authorList>
            <person name="Jeong J.-H."/>
            <person name="Song I."/>
            <person name="Kim S."/>
            <person name="Choi T."/>
            <person name="Kim D."/>
            <person name="Ryu S."/>
            <person name="Kim W."/>
        </authorList>
    </citation>
    <scope>NUCLEOTIDE SEQUENCE [LARGE SCALE GENOMIC DNA]</scope>
    <source>
        <tissue evidence="2">Muscle</tissue>
    </source>
</reference>
<feature type="transmembrane region" description="Helical" evidence="1">
    <location>
        <begin position="86"/>
        <end position="108"/>
    </location>
</feature>
<keyword evidence="1" id="KW-0472">Membrane</keyword>
<dbReference type="Proteomes" id="UP000324222">
    <property type="component" value="Unassembled WGS sequence"/>
</dbReference>
<keyword evidence="1" id="KW-1133">Transmembrane helix</keyword>
<organism evidence="2 3">
    <name type="scientific">Portunus trituberculatus</name>
    <name type="common">Swimming crab</name>
    <name type="synonym">Neptunus trituberculatus</name>
    <dbReference type="NCBI Taxonomy" id="210409"/>
    <lineage>
        <taxon>Eukaryota</taxon>
        <taxon>Metazoa</taxon>
        <taxon>Ecdysozoa</taxon>
        <taxon>Arthropoda</taxon>
        <taxon>Crustacea</taxon>
        <taxon>Multicrustacea</taxon>
        <taxon>Malacostraca</taxon>
        <taxon>Eumalacostraca</taxon>
        <taxon>Eucarida</taxon>
        <taxon>Decapoda</taxon>
        <taxon>Pleocyemata</taxon>
        <taxon>Brachyura</taxon>
        <taxon>Eubrachyura</taxon>
        <taxon>Portunoidea</taxon>
        <taxon>Portunidae</taxon>
        <taxon>Portuninae</taxon>
        <taxon>Portunus</taxon>
    </lineage>
</organism>